<comment type="catalytic activity">
    <reaction evidence="13">
        <text>ATP + H2O = ADP + phosphate + H(+)</text>
        <dbReference type="Rhea" id="RHEA:13065"/>
        <dbReference type="ChEBI" id="CHEBI:15377"/>
        <dbReference type="ChEBI" id="CHEBI:15378"/>
        <dbReference type="ChEBI" id="CHEBI:30616"/>
        <dbReference type="ChEBI" id="CHEBI:43474"/>
        <dbReference type="ChEBI" id="CHEBI:456216"/>
        <dbReference type="EC" id="5.6.2.4"/>
    </reaction>
</comment>
<dbReference type="Gene3D" id="1.10.486.10">
    <property type="entry name" value="PCRA, domain 4"/>
    <property type="match status" value="1"/>
</dbReference>
<dbReference type="SUPFAM" id="SSF52540">
    <property type="entry name" value="P-loop containing nucleoside triphosphate hydrolases"/>
    <property type="match status" value="1"/>
</dbReference>
<evidence type="ECO:0000256" key="12">
    <source>
        <dbReference type="ARBA" id="ARBA00034808"/>
    </source>
</evidence>
<evidence type="ECO:0000256" key="8">
    <source>
        <dbReference type="ARBA" id="ARBA00023125"/>
    </source>
</evidence>
<dbReference type="Proteomes" id="UP001595685">
    <property type="component" value="Unassembled WGS sequence"/>
</dbReference>
<keyword evidence="9" id="KW-0234">DNA repair</keyword>
<accession>A0ABV7WH52</accession>
<dbReference type="PROSITE" id="PS51198">
    <property type="entry name" value="UVRD_HELICASE_ATP_BIND"/>
    <property type="match status" value="1"/>
</dbReference>
<evidence type="ECO:0000256" key="1">
    <source>
        <dbReference type="ARBA" id="ARBA00022722"/>
    </source>
</evidence>
<evidence type="ECO:0000256" key="3">
    <source>
        <dbReference type="ARBA" id="ARBA00022763"/>
    </source>
</evidence>
<reference evidence="18" key="1">
    <citation type="journal article" date="2019" name="Int. J. Syst. Evol. Microbiol.">
        <title>The Global Catalogue of Microorganisms (GCM) 10K type strain sequencing project: providing services to taxonomists for standard genome sequencing and annotation.</title>
        <authorList>
            <consortium name="The Broad Institute Genomics Platform"/>
            <consortium name="The Broad Institute Genome Sequencing Center for Infectious Disease"/>
            <person name="Wu L."/>
            <person name="Ma J."/>
        </authorList>
    </citation>
    <scope>NUCLEOTIDE SEQUENCE [LARGE SCALE GENOMIC DNA]</scope>
    <source>
        <strain evidence="18">NCAIM B.02333</strain>
    </source>
</reference>
<sequence length="1079" mass="116425">MTDPSDHAARHRIRTDVAEVLFVEAGAGTGKTHALVDRVVELLATGHLTSTAGLAAITFTENAAAELRNRLREALATAAEGHLHGRDFDATERDRLLTAGHDLDDAVLTTLHGFASRILADAALEAGLPPGFSVAGALAGSDGAERSWEDFLDALLDDGAIREHLLRALTLGLTIDRLADVATALGASWDRLRDRPLVDRPAPPIGVEEIAAPLRRALRDPDAWPDDKLAAHLRSTVAPLLNDLTGLTDPLDLLERLTTVNLPSGNKGTGLDWARAGLDKQAIVADLKEADAARAAVLQTVGAAATEALTARVQDWLLAESERRRDTGELDYHDLLVLARDVLRDDPEVRARLHARWPALLVDEFQDTDRLQVEIAYLLAGDPGGLGSDWSQTQVEGARLFFVGDPKQSIYRFRGADVTLFNAVGARHAAGPRLEVNFRSVPGVLTAANTAFRTLFDPGDGIVYADLLPSRTAVDDVPPVLLLGGPQAGVKAKDLRLAEATHLADVMVRAKGRWQVRDGRPARYQDMAVLLPTRASLPALERALQERQVPYRIESRSLVWGTDAVRGLVTLLQAVDDPADEVALLASLRHPGLACSDVDLVTWRAAGGRWSLFADVPAGLEGHPVAAALATLRGWHDQRWWVPVNQLLDAITRELRLVELTTVEDRPRDHWRRLRFLVDQARAWCDSGGSGLGRFVAWAVRQIAEDADVLETVVPEPDDDAVRILTIHGAKGLEFPITMVAGLGSIVTRQDTVLWTDDGPQIRLKTGLLETSGYAQAVTQEKLARRQEDIRLLYVAATRAEDHLVLGCYHSPPKGAEAQRSSAQQLWGLLADEGIARRELQPPNGAPAVPSPAEPAHLAVAHDPLPDRVVFLEGRADLLEDLATRVATSPTSLTVAAADPEPDKEAPEDIAPVVRRGSSRGAAIGTATHRVLELLPSLTAATTAQVAGLSRLACAEADIPDLESDVAGRVWSALESPSLTEALTDDARALREVYLVVRDADRFLEGYIDLLVDSKDRGLTVLDYKTDRAVTAEEVAAKQARYGPQLDAYARAVEQVTGTAPSSTGLVFARPGGRLPENP</sequence>
<dbReference type="InterPro" id="IPR000212">
    <property type="entry name" value="DNA_helicase_UvrD/REP"/>
</dbReference>
<dbReference type="Gene3D" id="3.40.50.300">
    <property type="entry name" value="P-loop containing nucleotide triphosphate hydrolases"/>
    <property type="match status" value="4"/>
</dbReference>
<keyword evidence="8" id="KW-0238">DNA-binding</keyword>
<dbReference type="InterPro" id="IPR014016">
    <property type="entry name" value="UvrD-like_ATP-bd"/>
</dbReference>
<evidence type="ECO:0000256" key="2">
    <source>
        <dbReference type="ARBA" id="ARBA00022741"/>
    </source>
</evidence>
<evidence type="ECO:0000256" key="4">
    <source>
        <dbReference type="ARBA" id="ARBA00022801"/>
    </source>
</evidence>
<proteinExistence type="predicted"/>
<dbReference type="PROSITE" id="PS51217">
    <property type="entry name" value="UVRD_HELICASE_CTER"/>
    <property type="match status" value="1"/>
</dbReference>
<organism evidence="17 18">
    <name type="scientific">Aquipuribacter hungaricus</name>
    <dbReference type="NCBI Taxonomy" id="545624"/>
    <lineage>
        <taxon>Bacteria</taxon>
        <taxon>Bacillati</taxon>
        <taxon>Actinomycetota</taxon>
        <taxon>Actinomycetes</taxon>
        <taxon>Micrococcales</taxon>
        <taxon>Intrasporangiaceae</taxon>
        <taxon>Aquipuribacter</taxon>
    </lineage>
</organism>
<evidence type="ECO:0000313" key="17">
    <source>
        <dbReference type="EMBL" id="MFC3688583.1"/>
    </source>
</evidence>
<dbReference type="Pfam" id="PF12705">
    <property type="entry name" value="PDDEXK_1"/>
    <property type="match status" value="1"/>
</dbReference>
<dbReference type="InterPro" id="IPR011335">
    <property type="entry name" value="Restrct_endonuc-II-like"/>
</dbReference>
<dbReference type="InterPro" id="IPR011604">
    <property type="entry name" value="PDDEXK-like_dom_sf"/>
</dbReference>
<dbReference type="Pfam" id="PF00580">
    <property type="entry name" value="UvrD-helicase"/>
    <property type="match status" value="1"/>
</dbReference>
<comment type="caution">
    <text evidence="17">The sequence shown here is derived from an EMBL/GenBank/DDBJ whole genome shotgun (WGS) entry which is preliminary data.</text>
</comment>
<dbReference type="Pfam" id="PF13361">
    <property type="entry name" value="UvrD_C"/>
    <property type="match status" value="1"/>
</dbReference>
<feature type="binding site" evidence="14">
    <location>
        <begin position="25"/>
        <end position="32"/>
    </location>
    <ligand>
        <name>ATP</name>
        <dbReference type="ChEBI" id="CHEBI:30616"/>
    </ligand>
</feature>
<comment type="catalytic activity">
    <reaction evidence="11">
        <text>Couples ATP hydrolysis with the unwinding of duplex DNA by translocating in the 3'-5' direction.</text>
        <dbReference type="EC" id="5.6.2.4"/>
    </reaction>
</comment>
<dbReference type="InterPro" id="IPR038726">
    <property type="entry name" value="PDDEXK_AddAB-type"/>
</dbReference>
<evidence type="ECO:0000256" key="13">
    <source>
        <dbReference type="ARBA" id="ARBA00048988"/>
    </source>
</evidence>
<keyword evidence="6" id="KW-0269">Exonuclease</keyword>
<keyword evidence="18" id="KW-1185">Reference proteome</keyword>
<evidence type="ECO:0000256" key="7">
    <source>
        <dbReference type="ARBA" id="ARBA00022840"/>
    </source>
</evidence>
<keyword evidence="4 14" id="KW-0378">Hydrolase</keyword>
<dbReference type="Gene3D" id="3.90.320.10">
    <property type="match status" value="1"/>
</dbReference>
<keyword evidence="1" id="KW-0540">Nuclease</keyword>
<evidence type="ECO:0000256" key="5">
    <source>
        <dbReference type="ARBA" id="ARBA00022806"/>
    </source>
</evidence>
<evidence type="ECO:0000256" key="11">
    <source>
        <dbReference type="ARBA" id="ARBA00034617"/>
    </source>
</evidence>
<keyword evidence="5 14" id="KW-0347">Helicase</keyword>
<dbReference type="InterPro" id="IPR027417">
    <property type="entry name" value="P-loop_NTPase"/>
</dbReference>
<dbReference type="GO" id="GO:0008854">
    <property type="term" value="F:exodeoxyribonuclease V activity"/>
    <property type="evidence" value="ECO:0007669"/>
    <property type="project" value="UniProtKB-EC"/>
</dbReference>
<keyword evidence="2 14" id="KW-0547">Nucleotide-binding</keyword>
<dbReference type="EMBL" id="JBHRWW010000005">
    <property type="protein sequence ID" value="MFC3688583.1"/>
    <property type="molecule type" value="Genomic_DNA"/>
</dbReference>
<evidence type="ECO:0000256" key="14">
    <source>
        <dbReference type="PROSITE-ProRule" id="PRU00560"/>
    </source>
</evidence>
<gene>
    <name evidence="17" type="ORF">ACFOLH_09550</name>
</gene>
<dbReference type="EC" id="5.6.2.4" evidence="12"/>
<keyword evidence="7 14" id="KW-0067">ATP-binding</keyword>
<feature type="domain" description="UvrD-like helicase C-terminal" evidence="16">
    <location>
        <begin position="442"/>
        <end position="732"/>
    </location>
</feature>
<dbReference type="SUPFAM" id="SSF52980">
    <property type="entry name" value="Restriction endonuclease-like"/>
    <property type="match status" value="1"/>
</dbReference>
<keyword evidence="3" id="KW-0227">DNA damage</keyword>
<evidence type="ECO:0000313" key="18">
    <source>
        <dbReference type="Proteomes" id="UP001595685"/>
    </source>
</evidence>
<evidence type="ECO:0000256" key="9">
    <source>
        <dbReference type="ARBA" id="ARBA00023204"/>
    </source>
</evidence>
<evidence type="ECO:0000256" key="10">
    <source>
        <dbReference type="ARBA" id="ARBA00023235"/>
    </source>
</evidence>
<evidence type="ECO:0000259" key="15">
    <source>
        <dbReference type="PROSITE" id="PS51198"/>
    </source>
</evidence>
<evidence type="ECO:0000256" key="6">
    <source>
        <dbReference type="ARBA" id="ARBA00022839"/>
    </source>
</evidence>
<feature type="domain" description="UvrD-like helicase ATP-binding" evidence="15">
    <location>
        <begin position="4"/>
        <end position="441"/>
    </location>
</feature>
<evidence type="ECO:0000259" key="16">
    <source>
        <dbReference type="PROSITE" id="PS51217"/>
    </source>
</evidence>
<dbReference type="PANTHER" id="PTHR11070">
    <property type="entry name" value="UVRD / RECB / PCRA DNA HELICASE FAMILY MEMBER"/>
    <property type="match status" value="1"/>
</dbReference>
<dbReference type="InterPro" id="IPR014017">
    <property type="entry name" value="DNA_helicase_UvrD-like_C"/>
</dbReference>
<name>A0ABV7WH52_9MICO</name>
<protein>
    <recommendedName>
        <fullName evidence="12">DNA 3'-5' helicase</fullName>
        <ecNumber evidence="12">5.6.2.4</ecNumber>
    </recommendedName>
</protein>
<keyword evidence="10" id="KW-0413">Isomerase</keyword>
<dbReference type="PANTHER" id="PTHR11070:SF23">
    <property type="entry name" value="RECBCD ENZYME SUBUNIT RECB"/>
    <property type="match status" value="1"/>
</dbReference>
<dbReference type="RefSeq" id="WP_340288895.1">
    <property type="nucleotide sequence ID" value="NZ_JBBEOI010000004.1"/>
</dbReference>